<evidence type="ECO:0000256" key="10">
    <source>
        <dbReference type="ARBA" id="ARBA00022840"/>
    </source>
</evidence>
<evidence type="ECO:0000256" key="9">
    <source>
        <dbReference type="ARBA" id="ARBA00022741"/>
    </source>
</evidence>
<comment type="cofactor">
    <cofactor evidence="2">
        <name>Mg(2+)</name>
        <dbReference type="ChEBI" id="CHEBI:18420"/>
    </cofactor>
</comment>
<dbReference type="Pfam" id="PF09149">
    <property type="entry name" value="DUF1935"/>
    <property type="match status" value="1"/>
</dbReference>
<dbReference type="GO" id="GO:0006171">
    <property type="term" value="P:cAMP biosynthetic process"/>
    <property type="evidence" value="ECO:0007669"/>
    <property type="project" value="UniProtKB-KW"/>
</dbReference>
<dbReference type="InterPro" id="IPR057398">
    <property type="entry name" value="GRESAG4.1/3_peripasmic_2"/>
</dbReference>
<keyword evidence="15" id="KW-0675">Receptor</keyword>
<evidence type="ECO:0000256" key="2">
    <source>
        <dbReference type="ARBA" id="ARBA00001946"/>
    </source>
</evidence>
<dbReference type="Pfam" id="PF25493">
    <property type="entry name" value="Peripla_BP_A-cyclase"/>
    <property type="match status" value="1"/>
</dbReference>
<dbReference type="PROSITE" id="PS50125">
    <property type="entry name" value="GUANYLATE_CYCLASE_2"/>
    <property type="match status" value="1"/>
</dbReference>
<dbReference type="Gene3D" id="2.60.40.1180">
    <property type="entry name" value="Golgi alpha-mannosidase II"/>
    <property type="match status" value="1"/>
</dbReference>
<keyword evidence="16" id="KW-0325">Glycoprotein</keyword>
<dbReference type="InterPro" id="IPR029787">
    <property type="entry name" value="Nucleotide_cyclase"/>
</dbReference>
<dbReference type="GO" id="GO:0035556">
    <property type="term" value="P:intracellular signal transduction"/>
    <property type="evidence" value="ECO:0007669"/>
    <property type="project" value="InterPro"/>
</dbReference>
<evidence type="ECO:0000256" key="5">
    <source>
        <dbReference type="ARBA" id="ARBA00005381"/>
    </source>
</evidence>
<dbReference type="InterPro" id="IPR036310">
    <property type="entry name" value="Smp-1-like_sf"/>
</dbReference>
<sequence length="1504" mass="161520">MRLRRGNPDQRSASYSLRPLPPPPWRLCCTSLSANTQAPPYTYRSFCRVSEAIARSRSLLPSALFFRVRKSSLPDSLRAPPPQLCRFPFPLPPRSLMLQPPKLAMRCCNGVSSHPPATLLLLLLLLLCAPVSANRDAECNTFDIGCILLQTSGGSSTGLKAADATARKASITCSQEILTHPSAWAPTDGLANELNVYMSMLSDTLLSSVVAASSSTSCTLVASTSEGVLDTRGISGHVYFTNADPATEMLGLLSYTMTCGAPPKIGFVYTSKATGGTSAGAVVYKEFLRRIRELAYIGTVIPYDASQAYDAKAFAKFASSFSTGTSVIFFFPPAGSETDAMFAQLLASSSTNRILMPSWLIPTATTQYLAATSPSVPARNVIVSSTNPHPQDPNFVTSMNQFARDYGNTAPVLAPSSAEGIEAVAGWITAQATVATLQPHTLWTASPTQKSYFNGLFQQRFHTIGGEIFLGAYSKSCNVGGRMVILYSLTKMNGEAAHAYYGLNSIPNANLMLKPWECHAADVTLSTSKMVLAAYTQYHGLGDNFNYMTTQMQNTIPSAMLSAAFTSITIGPLQSAASTDWKAALDKSPAIAVFGASTAGASSSQVSQVLLEPVFMQPTLYQNLSNVVYLTATNEQQLGVMAAWVVQSAAVPDVHAVLRNSGASVTDMQSTLQRIAAHAGATVRSVKQLDADDMLSSRDLPTSSLVLLTGVIHSDIAILKKHLQDNSGARVLLLFDEVTQWYGHIQATFTPEVTSFGERLLFVTNLPPWVPKDEPTSTLSASFLDVVLGPGFHSPASMRGYVAVRALSIISDNAKSPTSGGLVDALYTQSTLQVDDLTLGAFQRTGCAYSATSKQVECTGVINGGGMKSYLWSYSDMLRRAGGPIAGPYDVDLFGYLEATTEGGGSSSTTTTKEPKRHTASTLKRTTIIILVLCFCAAAVIAAAIIYASCSGNSRENRHAPKDDSEPVTLIFTDIESSTALWATAPQAMAFAVTLHHKLTRQLIIKYKCYEVKTIGDSFMIACKEPFAAVQLARDLQAALHQADWGSTAIDDAYELLGSHRSSTGPEEHKVSPWRGLRVRAGIHRGLVEVRFDEVTKGYDYYGSAVNIAARTESISCGGQVICTSSVVEALTTEEQETVELLSLGPHQLRGIAEPVEMYELRTIPGRVFPSKASGVSANPLELTVTSNGAGSVPGPREDNSMLEDETFTEKSASFKPVAEVLDVYFSAYTSEQKIKFLRKTCKFLSLSNAPRRMFASNEAYAQSLLLTVATRTSAVIDFRHKMQEANETAAVPEIDGIAVALDVENNRDAAVESLRQSTVFFGDVESPVAGKIKRPRSMASGASEEQPCSREDSESAMVLVMDNGDLLTLQSGTGLCCAETPPEEAIEAKTVYLNGAPSLSGDEASACFQEGNGLLFRIIDKQSKRWAFYNDTTDYAMVVHFSIGRNSSVEWGRSVAGRVTQAAGTGRYEGELVVLPLATEVLMTGCVSGYRMRYTATALSGEE</sequence>
<evidence type="ECO:0000256" key="20">
    <source>
        <dbReference type="SAM" id="MobiDB-lite"/>
    </source>
</evidence>
<keyword evidence="12 21" id="KW-1133">Transmembrane helix</keyword>
<evidence type="ECO:0000313" key="23">
    <source>
        <dbReference type="EMBL" id="KAG5465631.1"/>
    </source>
</evidence>
<evidence type="ECO:0000256" key="17">
    <source>
        <dbReference type="ARBA" id="ARBA00023239"/>
    </source>
</evidence>
<dbReference type="InterPro" id="IPR050697">
    <property type="entry name" value="Adenylyl/Guanylyl_Cyclase_3/4"/>
</dbReference>
<evidence type="ECO:0000256" key="3">
    <source>
        <dbReference type="ARBA" id="ARBA00002708"/>
    </source>
</evidence>
<evidence type="ECO:0000256" key="4">
    <source>
        <dbReference type="ARBA" id="ARBA00004141"/>
    </source>
</evidence>
<dbReference type="Pfam" id="PF00211">
    <property type="entry name" value="Guanylate_cyc"/>
    <property type="match status" value="1"/>
</dbReference>
<organism evidence="23 24">
    <name type="scientific">Leishmania enriettii</name>
    <dbReference type="NCBI Taxonomy" id="5663"/>
    <lineage>
        <taxon>Eukaryota</taxon>
        <taxon>Discoba</taxon>
        <taxon>Euglenozoa</taxon>
        <taxon>Kinetoplastea</taxon>
        <taxon>Metakinetoplastina</taxon>
        <taxon>Trypanosomatida</taxon>
        <taxon>Trypanosomatidae</taxon>
        <taxon>Leishmaniinae</taxon>
        <taxon>Leishmania</taxon>
    </lineage>
</organism>
<dbReference type="CDD" id="cd07302">
    <property type="entry name" value="CHD"/>
    <property type="match status" value="1"/>
</dbReference>
<evidence type="ECO:0000256" key="7">
    <source>
        <dbReference type="ARBA" id="ARBA00022692"/>
    </source>
</evidence>
<keyword evidence="24" id="KW-1185">Reference proteome</keyword>
<keyword evidence="7 21" id="KW-0812">Transmembrane</keyword>
<evidence type="ECO:0000256" key="6">
    <source>
        <dbReference type="ARBA" id="ARBA00012201"/>
    </source>
</evidence>
<evidence type="ECO:0000256" key="15">
    <source>
        <dbReference type="ARBA" id="ARBA00023170"/>
    </source>
</evidence>
<keyword evidence="8" id="KW-0479">Metal-binding</keyword>
<dbReference type="InterPro" id="IPR001054">
    <property type="entry name" value="A/G_cyclase"/>
</dbReference>
<reference evidence="23 24" key="1">
    <citation type="submission" date="2021-02" db="EMBL/GenBank/DDBJ databases">
        <title>Leishmania (Mundinia) enrietti genome sequencing and assembly.</title>
        <authorList>
            <person name="Almutairi H."/>
            <person name="Gatherer D."/>
        </authorList>
    </citation>
    <scope>NUCLEOTIDE SEQUENCE [LARGE SCALE GENOMIC DNA]</scope>
    <source>
        <strain evidence="23">CUR178</strain>
    </source>
</reference>
<keyword evidence="9" id="KW-0547">Nucleotide-binding</keyword>
<dbReference type="GO" id="GO:0005524">
    <property type="term" value="F:ATP binding"/>
    <property type="evidence" value="ECO:0007669"/>
    <property type="project" value="UniProtKB-KW"/>
</dbReference>
<dbReference type="GeneID" id="94167637"/>
<evidence type="ECO:0000256" key="11">
    <source>
        <dbReference type="ARBA" id="ARBA00022842"/>
    </source>
</evidence>
<dbReference type="GO" id="GO:0046872">
    <property type="term" value="F:metal ion binding"/>
    <property type="evidence" value="ECO:0007669"/>
    <property type="project" value="UniProtKB-KW"/>
</dbReference>
<dbReference type="RefSeq" id="XP_067688230.1">
    <property type="nucleotide sequence ID" value="XM_067832127.1"/>
</dbReference>
<keyword evidence="10" id="KW-0067">ATP-binding</keyword>
<gene>
    <name evidence="23" type="ORF">CUR178_00339</name>
</gene>
<evidence type="ECO:0000259" key="22">
    <source>
        <dbReference type="PROSITE" id="PS50125"/>
    </source>
</evidence>
<dbReference type="OrthoDB" id="2021138at2759"/>
<dbReference type="GO" id="GO:0004016">
    <property type="term" value="F:adenylate cyclase activity"/>
    <property type="evidence" value="ECO:0007669"/>
    <property type="project" value="UniProtKB-EC"/>
</dbReference>
<protein>
    <recommendedName>
        <fullName evidence="6">adenylate cyclase</fullName>
        <ecNumber evidence="6">4.6.1.1</ecNumber>
    </recommendedName>
    <alternativeName>
        <fullName evidence="18">ATP pyrophosphate-lyase</fullName>
    </alternativeName>
    <alternativeName>
        <fullName evidence="19">Adenylyl cyclase</fullName>
    </alternativeName>
</protein>
<evidence type="ECO:0000313" key="24">
    <source>
        <dbReference type="Proteomes" id="UP000674179"/>
    </source>
</evidence>
<evidence type="ECO:0000256" key="21">
    <source>
        <dbReference type="SAM" id="Phobius"/>
    </source>
</evidence>
<name>A0A836G0U0_LEIEN</name>
<dbReference type="GO" id="GO:0016020">
    <property type="term" value="C:membrane"/>
    <property type="evidence" value="ECO:0007669"/>
    <property type="project" value="UniProtKB-SubCell"/>
</dbReference>
<dbReference type="KEGG" id="lenr:94167637"/>
<evidence type="ECO:0000256" key="16">
    <source>
        <dbReference type="ARBA" id="ARBA00023180"/>
    </source>
</evidence>
<dbReference type="PANTHER" id="PTHR43081">
    <property type="entry name" value="ADENYLATE CYCLASE, TERMINAL-DIFFERENTIATION SPECIFIC-RELATED"/>
    <property type="match status" value="1"/>
</dbReference>
<feature type="transmembrane region" description="Helical" evidence="21">
    <location>
        <begin position="926"/>
        <end position="948"/>
    </location>
</feature>
<keyword evidence="14 21" id="KW-0472">Membrane</keyword>
<dbReference type="SMART" id="SM00044">
    <property type="entry name" value="CYCc"/>
    <property type="match status" value="1"/>
</dbReference>
<comment type="catalytic activity">
    <reaction evidence="1">
        <text>ATP = 3',5'-cyclic AMP + diphosphate</text>
        <dbReference type="Rhea" id="RHEA:15389"/>
        <dbReference type="ChEBI" id="CHEBI:30616"/>
        <dbReference type="ChEBI" id="CHEBI:33019"/>
        <dbReference type="ChEBI" id="CHEBI:58165"/>
        <dbReference type="EC" id="4.6.1.1"/>
    </reaction>
</comment>
<dbReference type="SUPFAM" id="SSF101601">
    <property type="entry name" value="Smp-1-like"/>
    <property type="match status" value="1"/>
</dbReference>
<keyword evidence="13" id="KW-0115">cAMP biosynthesis</keyword>
<evidence type="ECO:0000256" key="18">
    <source>
        <dbReference type="ARBA" id="ARBA00032597"/>
    </source>
</evidence>
<comment type="caution">
    <text evidence="23">The sequence shown here is derived from an EMBL/GenBank/DDBJ whole genome shotgun (WGS) entry which is preliminary data.</text>
</comment>
<dbReference type="Gene3D" id="3.30.70.1230">
    <property type="entry name" value="Nucleotide cyclase"/>
    <property type="match status" value="1"/>
</dbReference>
<proteinExistence type="inferred from homology"/>
<dbReference type="PANTHER" id="PTHR43081:SF1">
    <property type="entry name" value="ADENYLATE CYCLASE, TERMINAL-DIFFERENTIATION SPECIFIC"/>
    <property type="match status" value="1"/>
</dbReference>
<comment type="similarity">
    <text evidence="5">Belongs to the adenylyl cyclase class-3 family.</text>
</comment>
<dbReference type="Proteomes" id="UP000674179">
    <property type="component" value="Chromosome 36"/>
</dbReference>
<dbReference type="InterPro" id="IPR013780">
    <property type="entry name" value="Glyco_hydro_b"/>
</dbReference>
<dbReference type="EMBL" id="JAFHKP010000036">
    <property type="protein sequence ID" value="KAG5465631.1"/>
    <property type="molecule type" value="Genomic_DNA"/>
</dbReference>
<evidence type="ECO:0000256" key="8">
    <source>
        <dbReference type="ARBA" id="ARBA00022723"/>
    </source>
</evidence>
<keyword evidence="11" id="KW-0460">Magnesium</keyword>
<dbReference type="EC" id="4.6.1.1" evidence="6"/>
<comment type="subcellular location">
    <subcellularLocation>
        <location evidence="4">Membrane</location>
        <topology evidence="4">Multi-pass membrane protein</topology>
    </subcellularLocation>
</comment>
<feature type="domain" description="Guanylate cyclase" evidence="22">
    <location>
        <begin position="969"/>
        <end position="1113"/>
    </location>
</feature>
<evidence type="ECO:0000256" key="13">
    <source>
        <dbReference type="ARBA" id="ARBA00022998"/>
    </source>
</evidence>
<dbReference type="FunFam" id="3.30.70.1230:FF:000022">
    <property type="entry name" value="Receptor-type adenylate cyclase GRESAG 4, putative"/>
    <property type="match status" value="1"/>
</dbReference>
<evidence type="ECO:0000256" key="14">
    <source>
        <dbReference type="ARBA" id="ARBA00023136"/>
    </source>
</evidence>
<evidence type="ECO:0000256" key="12">
    <source>
        <dbReference type="ARBA" id="ARBA00022989"/>
    </source>
</evidence>
<dbReference type="InterPro" id="IPR015232">
    <property type="entry name" value="DUF1935"/>
</dbReference>
<evidence type="ECO:0000256" key="1">
    <source>
        <dbReference type="ARBA" id="ARBA00001593"/>
    </source>
</evidence>
<feature type="region of interest" description="Disordered" evidence="20">
    <location>
        <begin position="1333"/>
        <end position="1353"/>
    </location>
</feature>
<evidence type="ECO:0000256" key="19">
    <source>
        <dbReference type="ARBA" id="ARBA00032637"/>
    </source>
</evidence>
<dbReference type="SUPFAM" id="SSF55073">
    <property type="entry name" value="Nucleotide cyclase"/>
    <property type="match status" value="1"/>
</dbReference>
<keyword evidence="17" id="KW-0456">Lyase</keyword>
<accession>A0A836G0U0</accession>
<comment type="function">
    <text evidence="3">Could act as a receptor for an unknown ligand.</text>
</comment>